<dbReference type="Proteomes" id="UP000076128">
    <property type="component" value="Plasmid pcai42C"/>
</dbReference>
<dbReference type="GO" id="GO:1905202">
    <property type="term" value="C:methylcrotonoyl-CoA carboxylase complex"/>
    <property type="evidence" value="ECO:0007669"/>
    <property type="project" value="TreeGrafter"/>
</dbReference>
<dbReference type="PANTHER" id="PTHR22855">
    <property type="entry name" value="ACETYL, PROPIONYL, PYRUVATE, AND GLUTACONYL CARBOXYLASE-RELATED"/>
    <property type="match status" value="1"/>
</dbReference>
<name>A0A159Z9C9_9RHOB</name>
<organism evidence="3 4">
    <name type="scientific">Frigidibacter mobilis</name>
    <dbReference type="NCBI Taxonomy" id="1335048"/>
    <lineage>
        <taxon>Bacteria</taxon>
        <taxon>Pseudomonadati</taxon>
        <taxon>Pseudomonadota</taxon>
        <taxon>Alphaproteobacteria</taxon>
        <taxon>Rhodobacterales</taxon>
        <taxon>Paracoccaceae</taxon>
        <taxon>Frigidibacter</taxon>
    </lineage>
</organism>
<protein>
    <submittedName>
        <fullName evidence="3">Propionyl-CoA carboxylase</fullName>
    </submittedName>
</protein>
<dbReference type="InterPro" id="IPR045190">
    <property type="entry name" value="MCCB/AccD1-like"/>
</dbReference>
<dbReference type="GO" id="GO:0004485">
    <property type="term" value="F:methylcrotonoyl-CoA carboxylase activity"/>
    <property type="evidence" value="ECO:0007669"/>
    <property type="project" value="TreeGrafter"/>
</dbReference>
<evidence type="ECO:0000259" key="2">
    <source>
        <dbReference type="PROSITE" id="PS50989"/>
    </source>
</evidence>
<reference evidence="3 4" key="1">
    <citation type="submission" date="2015-09" db="EMBL/GenBank/DDBJ databases">
        <title>Complete genome sequence of Defluviimonas alba cai42t isolated from an oilfield in Xinjiang.</title>
        <authorList>
            <person name="Geng S."/>
            <person name="Pan X."/>
            <person name="Wu X."/>
        </authorList>
    </citation>
    <scope>NUCLEOTIDE SEQUENCE [LARGE SCALE GENOMIC DNA]</scope>
    <source>
        <strain evidence="4">cai42</strain>
        <plasmid evidence="4">cai42_Plasmidc</plasmid>
    </source>
</reference>
<dbReference type="PANTHER" id="PTHR22855:SF13">
    <property type="entry name" value="METHYLCROTONOYL-COA CARBOXYLASE BETA CHAIN, MITOCHONDRIAL"/>
    <property type="match status" value="1"/>
</dbReference>
<evidence type="ECO:0000313" key="4">
    <source>
        <dbReference type="Proteomes" id="UP000076128"/>
    </source>
</evidence>
<evidence type="ECO:0000313" key="3">
    <source>
        <dbReference type="EMBL" id="AMY72182.1"/>
    </source>
</evidence>
<proteinExistence type="predicted"/>
<feature type="domain" description="CoA carboxyltransferase N-terminal" evidence="1">
    <location>
        <begin position="22"/>
        <end position="278"/>
    </location>
</feature>
<evidence type="ECO:0000259" key="1">
    <source>
        <dbReference type="PROSITE" id="PS50980"/>
    </source>
</evidence>
<dbReference type="EMBL" id="CP012664">
    <property type="protein sequence ID" value="AMY72182.1"/>
    <property type="molecule type" value="Genomic_DNA"/>
</dbReference>
<dbReference type="PATRIC" id="fig|1335048.3.peg.5149"/>
<dbReference type="OrthoDB" id="9803706at2"/>
<dbReference type="AlphaFoldDB" id="A0A159Z9C9"/>
<dbReference type="Gene3D" id="3.90.226.10">
    <property type="entry name" value="2-enoyl-CoA Hydratase, Chain A, domain 1"/>
    <property type="match status" value="2"/>
</dbReference>
<dbReference type="InterPro" id="IPR011763">
    <property type="entry name" value="COA_CT_C"/>
</dbReference>
<feature type="domain" description="CoA carboxyltransferase C-terminal" evidence="2">
    <location>
        <begin position="284"/>
        <end position="522"/>
    </location>
</feature>
<geneLocation type="plasmid" evidence="4">
    <name>cai42_Plasmidc</name>
</geneLocation>
<dbReference type="KEGG" id="daa:AKL17_3p0026"/>
<dbReference type="InterPro" id="IPR034733">
    <property type="entry name" value="AcCoA_carboxyl_beta"/>
</dbReference>
<dbReference type="GO" id="GO:0006552">
    <property type="term" value="P:L-leucine catabolic process"/>
    <property type="evidence" value="ECO:0007669"/>
    <property type="project" value="TreeGrafter"/>
</dbReference>
<accession>A0A159Z9C9</accession>
<dbReference type="SUPFAM" id="SSF52096">
    <property type="entry name" value="ClpP/crotonase"/>
    <property type="match status" value="2"/>
</dbReference>
<keyword evidence="4" id="KW-1185">Reference proteome</keyword>
<dbReference type="FunFam" id="3.90.226.10:FF:000004">
    <property type="entry name" value="Methylcrotonoyl-CoA carboxylase beta chain"/>
    <property type="match status" value="1"/>
</dbReference>
<keyword evidence="3" id="KW-0614">Plasmid</keyword>
<gene>
    <name evidence="3" type="ORF">AKL17_3p0026</name>
</gene>
<dbReference type="FunFam" id="3.90.226.10:FF:000046">
    <property type="entry name" value="Geranyl-CoA carboxylase beta subunit"/>
    <property type="match status" value="1"/>
</dbReference>
<sequence length="532" mass="57105">MARLETAVLTASEIYARNHQAQSARVETLRARIAEATSGGRLDMVERHRKRGKLLVRERIDLLVDPGTAFLELSSLAAYGQYGGEVPGAGIVTGISIVHGLPCMVIANDATVKGGSFYHETVQKHIRAQEIAAETRLPCLYLVDCGGAYLPEQDRVFPDARHFGNSFYRQANMSASGLPQISAVFGGCTAGGAYIPALSDEVIMVRGNARIHLGGPSIVKAAINEVADGETLGGAEMHSRVSGVSDHLAEDEYHALALMRDIVAELGPSRPMQPDAAPAPPAHDPSELLGIISADRKQPYDVREVLLRMIDAGEFREFKPGWGETLVCGTGRIHGYRVGILGNNGALMSDSSLKGAQFVSMCDQRNIPLLFLHNIAGFMVGTEAERGGIAKNGAKLVYALSVAKVPRLSVLLGGSYGAGNYGMCGRGFAPNFLFAWPTAELATMSAEIATNVMQELRRQKGGEPERMETDLARIAAQVGAQYGEQSDPYYATSRLWDDGLIEAGQTRDVLGLCLAIVSSVPKKGRHTPVFRM</sequence>
<dbReference type="PROSITE" id="PS50989">
    <property type="entry name" value="COA_CT_CTER"/>
    <property type="match status" value="1"/>
</dbReference>
<dbReference type="InterPro" id="IPR029045">
    <property type="entry name" value="ClpP/crotonase-like_dom_sf"/>
</dbReference>
<dbReference type="Pfam" id="PF01039">
    <property type="entry name" value="Carboxyl_trans"/>
    <property type="match status" value="1"/>
</dbReference>
<dbReference type="PROSITE" id="PS50980">
    <property type="entry name" value="COA_CT_NTER"/>
    <property type="match status" value="1"/>
</dbReference>
<dbReference type="InterPro" id="IPR011762">
    <property type="entry name" value="COA_CT_N"/>
</dbReference>
<dbReference type="RefSeq" id="WP_066819132.1">
    <property type="nucleotide sequence ID" value="NZ_CP012664.1"/>
</dbReference>